<feature type="region of interest" description="Disordered" evidence="1">
    <location>
        <begin position="1"/>
        <end position="31"/>
    </location>
</feature>
<organism evidence="2 3">
    <name type="scientific">Verticillium longisporum</name>
    <name type="common">Verticillium dahliae var. longisporum</name>
    <dbReference type="NCBI Taxonomy" id="100787"/>
    <lineage>
        <taxon>Eukaryota</taxon>
        <taxon>Fungi</taxon>
        <taxon>Dikarya</taxon>
        <taxon>Ascomycota</taxon>
        <taxon>Pezizomycotina</taxon>
        <taxon>Sordariomycetes</taxon>
        <taxon>Hypocreomycetidae</taxon>
        <taxon>Glomerellales</taxon>
        <taxon>Plectosphaerellaceae</taxon>
        <taxon>Verticillium</taxon>
    </lineage>
</organism>
<proteinExistence type="predicted"/>
<evidence type="ECO:0000256" key="1">
    <source>
        <dbReference type="SAM" id="MobiDB-lite"/>
    </source>
</evidence>
<feature type="region of interest" description="Disordered" evidence="1">
    <location>
        <begin position="49"/>
        <end position="79"/>
    </location>
</feature>
<evidence type="ECO:0000313" key="2">
    <source>
        <dbReference type="EMBL" id="CRK38325.1"/>
    </source>
</evidence>
<evidence type="ECO:0000313" key="3">
    <source>
        <dbReference type="Proteomes" id="UP000045706"/>
    </source>
</evidence>
<feature type="non-terminal residue" evidence="2">
    <location>
        <position position="1"/>
    </location>
</feature>
<dbReference type="AlphaFoldDB" id="A0A0G4MWF3"/>
<feature type="non-terminal residue" evidence="2">
    <location>
        <position position="136"/>
    </location>
</feature>
<reference evidence="3" key="1">
    <citation type="submission" date="2015-05" db="EMBL/GenBank/DDBJ databases">
        <authorList>
            <person name="Fogelqvist Johan"/>
        </authorList>
    </citation>
    <scope>NUCLEOTIDE SEQUENCE [LARGE SCALE GENOMIC DNA]</scope>
</reference>
<protein>
    <submittedName>
        <fullName evidence="2">Uncharacterized protein</fullName>
    </submittedName>
</protein>
<sequence length="136" mass="15664">RERLPPRGHLPGPPRQGLPDRPLLHQARRGRAPARALFLHGPHLQVLLPRPRRVDRPSHDAAEEYRHHRKKAPMVQHSSWAGPNDWALPILESVRTLVTRGQWNLMRTDEDFKSILSSLPNLTEWHGSYSKPKSKS</sequence>
<dbReference type="EMBL" id="CVQI01031280">
    <property type="protein sequence ID" value="CRK38325.1"/>
    <property type="molecule type" value="Genomic_DNA"/>
</dbReference>
<name>A0A0G4MWF3_VERLO</name>
<dbReference type="Proteomes" id="UP000045706">
    <property type="component" value="Unassembled WGS sequence"/>
</dbReference>
<gene>
    <name evidence="2" type="ORF">BN1723_018675</name>
</gene>
<accession>A0A0G4MWF3</accession>
<feature type="compositionally biased region" description="Basic and acidic residues" evidence="1">
    <location>
        <begin position="52"/>
        <end position="66"/>
    </location>
</feature>